<feature type="transmembrane region" description="Helical" evidence="1">
    <location>
        <begin position="184"/>
        <end position="203"/>
    </location>
</feature>
<name>N0E617_9MICO</name>
<dbReference type="EMBL" id="CAIZ01000144">
    <property type="protein sequence ID" value="CCH70929.1"/>
    <property type="molecule type" value="Genomic_DNA"/>
</dbReference>
<accession>N0E617</accession>
<gene>
    <name evidence="2" type="ORF">BN10_720008</name>
</gene>
<evidence type="ECO:0000256" key="1">
    <source>
        <dbReference type="SAM" id="Phobius"/>
    </source>
</evidence>
<organism evidence="2 3">
    <name type="scientific">Phycicoccus elongatus Lp2</name>
    <dbReference type="NCBI Taxonomy" id="1193181"/>
    <lineage>
        <taxon>Bacteria</taxon>
        <taxon>Bacillati</taxon>
        <taxon>Actinomycetota</taxon>
        <taxon>Actinomycetes</taxon>
        <taxon>Micrococcales</taxon>
        <taxon>Intrasporangiaceae</taxon>
        <taxon>Phycicoccus</taxon>
    </lineage>
</organism>
<evidence type="ECO:0000313" key="2">
    <source>
        <dbReference type="EMBL" id="CCH70929.1"/>
    </source>
</evidence>
<dbReference type="AlphaFoldDB" id="N0E617"/>
<keyword evidence="1" id="KW-1133">Transmembrane helix</keyword>
<reference evidence="2 3" key="1">
    <citation type="journal article" date="2013" name="ISME J.">
        <title>A metabolic model for members of the genus Tetrasphaera involved in enhanced biological phosphorus removal.</title>
        <authorList>
            <person name="Kristiansen R."/>
            <person name="Nguyen H.T.T."/>
            <person name="Saunders A.M."/>
            <person name="Nielsen J.L."/>
            <person name="Wimmer R."/>
            <person name="Le V.Q."/>
            <person name="McIlroy S.J."/>
            <person name="Petrovski S."/>
            <person name="Seviour R.J."/>
            <person name="Calteau A."/>
            <person name="Nielsen K.L."/>
            <person name="Nielsen P.H."/>
        </authorList>
    </citation>
    <scope>NUCLEOTIDE SEQUENCE [LARGE SCALE GENOMIC DNA]</scope>
    <source>
        <strain evidence="2 3">Lp2</strain>
    </source>
</reference>
<dbReference type="OrthoDB" id="4863243at2"/>
<dbReference type="RefSeq" id="WP_010850765.1">
    <property type="nucleotide sequence ID" value="NZ_HF570956.1"/>
</dbReference>
<keyword evidence="3" id="KW-1185">Reference proteome</keyword>
<feature type="transmembrane region" description="Helical" evidence="1">
    <location>
        <begin position="148"/>
        <end position="172"/>
    </location>
</feature>
<keyword evidence="1" id="KW-0812">Transmembrane</keyword>
<keyword evidence="1" id="KW-0472">Membrane</keyword>
<comment type="caution">
    <text evidence="2">The sequence shown here is derived from an EMBL/GenBank/DDBJ whole genome shotgun (WGS) entry which is preliminary data.</text>
</comment>
<protein>
    <submittedName>
        <fullName evidence="2">Uncharacterized protein</fullName>
    </submittedName>
</protein>
<sequence length="238" mass="24976">MNPIIEKAIELWNKLIDKLNELMDAINWILGKIPWGLGWVGDKIREGWNWLMEKWGELVAWCDEYLNNPGSPSALSQAAQNWNSQVGGPVSSQAGVIDAGQLTADDTWTGTAADAYKQAIAPQKTAMDKIKTGLIEGMQQALDKMQTGIIVFWTAFGAGVAACIAGFITALASTATVLGAPAGPVIAAGAVIILIAALGGGALKLKGDINSSKTILTGKLNDLSAFPNGSWPKATLAS</sequence>
<dbReference type="STRING" id="1193181.BN10_720008"/>
<dbReference type="HOGENOM" id="CLU_102146_0_0_11"/>
<dbReference type="eggNOG" id="ENOG50334VW">
    <property type="taxonomic scope" value="Bacteria"/>
</dbReference>
<evidence type="ECO:0000313" key="3">
    <source>
        <dbReference type="Proteomes" id="UP000013167"/>
    </source>
</evidence>
<proteinExistence type="predicted"/>
<dbReference type="Proteomes" id="UP000013167">
    <property type="component" value="Unassembled WGS sequence"/>
</dbReference>